<dbReference type="GO" id="GO:0016787">
    <property type="term" value="F:hydrolase activity"/>
    <property type="evidence" value="ECO:0007669"/>
    <property type="project" value="UniProtKB-KW"/>
</dbReference>
<evidence type="ECO:0000256" key="3">
    <source>
        <dbReference type="ARBA" id="ARBA00024356"/>
    </source>
</evidence>
<evidence type="ECO:0000313" key="5">
    <source>
        <dbReference type="Proteomes" id="UP000199300"/>
    </source>
</evidence>
<keyword evidence="2" id="KW-0808">Transferase</keyword>
<reference evidence="4 5" key="1">
    <citation type="submission" date="2016-10" db="EMBL/GenBank/DDBJ databases">
        <authorList>
            <person name="de Groot N.N."/>
        </authorList>
    </citation>
    <scope>NUCLEOTIDE SEQUENCE [LARGE SCALE GENOMIC DNA]</scope>
    <source>
        <strain evidence="4 5">CGMCC 1.10434</strain>
    </source>
</reference>
<dbReference type="SUPFAM" id="SSF75005">
    <property type="entry name" value="Arabinanase/levansucrase/invertase"/>
    <property type="match status" value="1"/>
</dbReference>
<dbReference type="PANTHER" id="PTHR34106">
    <property type="entry name" value="GLYCOSIDASE"/>
    <property type="match status" value="1"/>
</dbReference>
<dbReference type="GO" id="GO:0016757">
    <property type="term" value="F:glycosyltransferase activity"/>
    <property type="evidence" value="ECO:0007669"/>
    <property type="project" value="UniProtKB-KW"/>
</dbReference>
<organism evidence="4 5">
    <name type="scientific">Amphibacillus marinus</name>
    <dbReference type="NCBI Taxonomy" id="872970"/>
    <lineage>
        <taxon>Bacteria</taxon>
        <taxon>Bacillati</taxon>
        <taxon>Bacillota</taxon>
        <taxon>Bacilli</taxon>
        <taxon>Bacillales</taxon>
        <taxon>Bacillaceae</taxon>
        <taxon>Amphibacillus</taxon>
    </lineage>
</organism>
<dbReference type="PANTHER" id="PTHR34106:SF5">
    <property type="entry name" value="GLYCOSIDASE"/>
    <property type="match status" value="1"/>
</dbReference>
<dbReference type="AlphaFoldDB" id="A0A1H8QCG9"/>
<keyword evidence="5" id="KW-1185">Reference proteome</keyword>
<dbReference type="STRING" id="872970.SAMN04488134_108120"/>
<dbReference type="Proteomes" id="UP000199300">
    <property type="component" value="Unassembled WGS sequence"/>
</dbReference>
<accession>A0A1H8QCG9</accession>
<dbReference type="CDD" id="cd18612">
    <property type="entry name" value="GH130_Lin0857-like"/>
    <property type="match status" value="1"/>
</dbReference>
<dbReference type="InterPro" id="IPR007184">
    <property type="entry name" value="Mannoside_phosphorylase"/>
</dbReference>
<keyword evidence="1" id="KW-0328">Glycosyltransferase</keyword>
<protein>
    <submittedName>
        <fullName evidence="4">Predicted glycosyl hydrolase, GH43/DUF377 family</fullName>
    </submittedName>
</protein>
<dbReference type="OrthoDB" id="9759709at2"/>
<sequence length="358" mass="40307">MNIDRHDNNPIITTSDIEPSRSDFKVDGVFNAAATKYGDEIILLLRVAESLKETLADEVTYPVLEQDEDGNDTLVIKTINKVREREHYDFSDARVIYDRSKKRKTVALTSISHLRLARSKDGVHFEIDQKPTIFPQGKYETWGIEDPRITQIEGVYYINYTAVSPLGAGTALIKTTDFITFERVGLIFPPENKDVSLFPEKINGKYVAYHRPVPNAFGNPDIWLATSPDLISWGEHKHLLSVQEEGWENGRIGGGAPSFKNDKGWIHIYHAADHNNRYCLGAFITDINDPSKIIAKTNKPILEPEALYEVEGFFGNVVFTCGVINEHDKVKIYYGASDEVMALAEIGIEEIYDALGIN</sequence>
<proteinExistence type="inferred from homology"/>
<name>A0A1H8QCG9_9BACI</name>
<evidence type="ECO:0000313" key="4">
    <source>
        <dbReference type="EMBL" id="SEO51925.1"/>
    </source>
</evidence>
<dbReference type="Gene3D" id="2.115.10.20">
    <property type="entry name" value="Glycosyl hydrolase domain, family 43"/>
    <property type="match status" value="1"/>
</dbReference>
<dbReference type="RefSeq" id="WP_091498466.1">
    <property type="nucleotide sequence ID" value="NZ_FODJ01000008.1"/>
</dbReference>
<comment type="similarity">
    <text evidence="3">Belongs to the glycosyl hydrolase 130 family.</text>
</comment>
<dbReference type="EMBL" id="FODJ01000008">
    <property type="protein sequence ID" value="SEO51925.1"/>
    <property type="molecule type" value="Genomic_DNA"/>
</dbReference>
<evidence type="ECO:0000256" key="1">
    <source>
        <dbReference type="ARBA" id="ARBA00022676"/>
    </source>
</evidence>
<dbReference type="Pfam" id="PF04041">
    <property type="entry name" value="Glyco_hydro_130"/>
    <property type="match status" value="1"/>
</dbReference>
<dbReference type="InterPro" id="IPR023296">
    <property type="entry name" value="Glyco_hydro_beta-prop_sf"/>
</dbReference>
<dbReference type="PIRSF" id="PIRSF016202">
    <property type="entry name" value="PH1107"/>
    <property type="match status" value="1"/>
</dbReference>
<gene>
    <name evidence="4" type="ORF">SAMN04488134_108120</name>
</gene>
<keyword evidence="4" id="KW-0378">Hydrolase</keyword>
<evidence type="ECO:0000256" key="2">
    <source>
        <dbReference type="ARBA" id="ARBA00022679"/>
    </source>
</evidence>